<keyword evidence="2" id="KW-1185">Reference proteome</keyword>
<organism evidence="1 2">
    <name type="scientific">Lactuca saligna</name>
    <name type="common">Willowleaf lettuce</name>
    <dbReference type="NCBI Taxonomy" id="75948"/>
    <lineage>
        <taxon>Eukaryota</taxon>
        <taxon>Viridiplantae</taxon>
        <taxon>Streptophyta</taxon>
        <taxon>Embryophyta</taxon>
        <taxon>Tracheophyta</taxon>
        <taxon>Spermatophyta</taxon>
        <taxon>Magnoliopsida</taxon>
        <taxon>eudicotyledons</taxon>
        <taxon>Gunneridae</taxon>
        <taxon>Pentapetalae</taxon>
        <taxon>asterids</taxon>
        <taxon>campanulids</taxon>
        <taxon>Asterales</taxon>
        <taxon>Asteraceae</taxon>
        <taxon>Cichorioideae</taxon>
        <taxon>Cichorieae</taxon>
        <taxon>Lactucinae</taxon>
        <taxon>Lactuca</taxon>
    </lineage>
</organism>
<gene>
    <name evidence="1" type="ORF">LSALG_LOCUS17277</name>
</gene>
<evidence type="ECO:0000313" key="2">
    <source>
        <dbReference type="Proteomes" id="UP001177003"/>
    </source>
</evidence>
<sequence>MVVSEDHYKYEYYRNGNRITVAMKHDFIGLITEVKDCTKRDGEPFVLRVLADQKYTCPTRPISEHTCIQTTIDNLTKKTRSELLDKSFNLKASIRHVFFKDYWCQVTCPVCKDSIFKKDKTGVLSASITDYVAQKIIGKGPDKLFAENTHLGRRNLPALIKTRTSLAKQMIIRLLRTSLAATIRFLIVDIEDLQPIIQLTVPHTLTLAIESRLPVQNRKDSNRSTTSKH</sequence>
<dbReference type="Proteomes" id="UP001177003">
    <property type="component" value="Chromosome 3"/>
</dbReference>
<evidence type="ECO:0000313" key="1">
    <source>
        <dbReference type="EMBL" id="CAI9277345.1"/>
    </source>
</evidence>
<accession>A0AA36E057</accession>
<reference evidence="1" key="1">
    <citation type="submission" date="2023-04" db="EMBL/GenBank/DDBJ databases">
        <authorList>
            <person name="Vijverberg K."/>
            <person name="Xiong W."/>
            <person name="Schranz E."/>
        </authorList>
    </citation>
    <scope>NUCLEOTIDE SEQUENCE</scope>
</reference>
<dbReference type="EMBL" id="OX465079">
    <property type="protein sequence ID" value="CAI9277345.1"/>
    <property type="molecule type" value="Genomic_DNA"/>
</dbReference>
<dbReference type="AlphaFoldDB" id="A0AA36E057"/>
<proteinExistence type="predicted"/>
<protein>
    <submittedName>
        <fullName evidence="1">Uncharacterized protein</fullName>
    </submittedName>
</protein>
<name>A0AA36E057_LACSI</name>